<keyword evidence="3" id="KW-1185">Reference proteome</keyword>
<dbReference type="EMBL" id="QJKJ01007106">
    <property type="protein sequence ID" value="RDX84242.1"/>
    <property type="molecule type" value="Genomic_DNA"/>
</dbReference>
<feature type="non-terminal residue" evidence="2">
    <location>
        <position position="1"/>
    </location>
</feature>
<feature type="compositionally biased region" description="Polar residues" evidence="1">
    <location>
        <begin position="140"/>
        <end position="150"/>
    </location>
</feature>
<reference evidence="2" key="1">
    <citation type="submission" date="2018-05" db="EMBL/GenBank/DDBJ databases">
        <title>Draft genome of Mucuna pruriens seed.</title>
        <authorList>
            <person name="Nnadi N.E."/>
            <person name="Vos R."/>
            <person name="Hasami M.H."/>
            <person name="Devisetty U.K."/>
            <person name="Aguiy J.C."/>
        </authorList>
    </citation>
    <scope>NUCLEOTIDE SEQUENCE [LARGE SCALE GENOMIC DNA]</scope>
    <source>
        <strain evidence="2">JCA_2017</strain>
    </source>
</reference>
<name>A0A371G131_MUCPR</name>
<dbReference type="Gene3D" id="3.10.10.10">
    <property type="entry name" value="HIV Type 1 Reverse Transcriptase, subunit A, domain 1"/>
    <property type="match status" value="1"/>
</dbReference>
<evidence type="ECO:0000313" key="2">
    <source>
        <dbReference type="EMBL" id="RDX84242.1"/>
    </source>
</evidence>
<gene>
    <name evidence="2" type="primary">POL</name>
    <name evidence="2" type="ORF">CR513_34734</name>
</gene>
<dbReference type="PANTHER" id="PTHR24559">
    <property type="entry name" value="TRANSPOSON TY3-I GAG-POL POLYPROTEIN"/>
    <property type="match status" value="1"/>
</dbReference>
<accession>A0A371G131</accession>
<evidence type="ECO:0000256" key="1">
    <source>
        <dbReference type="SAM" id="MobiDB-lite"/>
    </source>
</evidence>
<dbReference type="PANTHER" id="PTHR24559:SF444">
    <property type="entry name" value="REVERSE TRANSCRIPTASE DOMAIN-CONTAINING PROTEIN"/>
    <property type="match status" value="1"/>
</dbReference>
<dbReference type="InterPro" id="IPR053134">
    <property type="entry name" value="RNA-dir_DNA_polymerase"/>
</dbReference>
<dbReference type="AlphaFoldDB" id="A0A371G131"/>
<evidence type="ECO:0000313" key="3">
    <source>
        <dbReference type="Proteomes" id="UP000257109"/>
    </source>
</evidence>
<feature type="region of interest" description="Disordered" evidence="1">
    <location>
        <begin position="140"/>
        <end position="169"/>
    </location>
</feature>
<organism evidence="2 3">
    <name type="scientific">Mucuna pruriens</name>
    <name type="common">Velvet bean</name>
    <name type="synonym">Dolichos pruriens</name>
    <dbReference type="NCBI Taxonomy" id="157652"/>
    <lineage>
        <taxon>Eukaryota</taxon>
        <taxon>Viridiplantae</taxon>
        <taxon>Streptophyta</taxon>
        <taxon>Embryophyta</taxon>
        <taxon>Tracheophyta</taxon>
        <taxon>Spermatophyta</taxon>
        <taxon>Magnoliopsida</taxon>
        <taxon>eudicotyledons</taxon>
        <taxon>Gunneridae</taxon>
        <taxon>Pentapetalae</taxon>
        <taxon>rosids</taxon>
        <taxon>fabids</taxon>
        <taxon>Fabales</taxon>
        <taxon>Fabaceae</taxon>
        <taxon>Papilionoideae</taxon>
        <taxon>50 kb inversion clade</taxon>
        <taxon>NPAAA clade</taxon>
        <taxon>indigoferoid/millettioid clade</taxon>
        <taxon>Phaseoleae</taxon>
        <taxon>Mucuna</taxon>
    </lineage>
</organism>
<protein>
    <submittedName>
        <fullName evidence="2">Retrovirus-related Pol polyprotein</fullName>
    </submittedName>
</protein>
<feature type="non-terminal residue" evidence="2">
    <location>
        <position position="270"/>
    </location>
</feature>
<dbReference type="Proteomes" id="UP000257109">
    <property type="component" value="Unassembled WGS sequence"/>
</dbReference>
<proteinExistence type="predicted"/>
<sequence>ISGDVLESIIRRLSQDEVISTKTDSISAKPDQASLHGPTPQVSLNSFSKHSHYIHFFALVLSIYGGARCYVGVSLDRGNAGLRMGSRRLSEGTDWGFQHTLVNLILSAQSIGGEPSPSTMAIILRPSRIDLCRDHLGSVSAESDSATAETTKNEPYHPSNKAIAKKDESDHPGRVTKLLAVGIIYPISDSQSISQVQVVPKKSRMTVMKNQHDELVPMQIHYSWRVCIDYRKLNQVTRKDHFPLPFIDQVLEKLAGKSHYCFLDGFSGYM</sequence>
<comment type="caution">
    <text evidence="2">The sequence shown here is derived from an EMBL/GenBank/DDBJ whole genome shotgun (WGS) entry which is preliminary data.</text>
</comment>
<dbReference type="SUPFAM" id="SSF56672">
    <property type="entry name" value="DNA/RNA polymerases"/>
    <property type="match status" value="1"/>
</dbReference>
<dbReference type="InterPro" id="IPR043502">
    <property type="entry name" value="DNA/RNA_pol_sf"/>
</dbReference>